<name>A0A6N4X5G3_9FLAO</name>
<dbReference type="RefSeq" id="WP_162033129.1">
    <property type="nucleotide sequence ID" value="NZ_CACVBR010000021.1"/>
</dbReference>
<keyword evidence="3" id="KW-1185">Reference proteome</keyword>
<dbReference type="NCBIfam" id="TIGR00199">
    <property type="entry name" value="PncC_domain"/>
    <property type="match status" value="1"/>
</dbReference>
<dbReference type="Pfam" id="PF02464">
    <property type="entry name" value="CinA"/>
    <property type="match status" value="1"/>
</dbReference>
<accession>A0A6N4X5G3</accession>
<dbReference type="EMBL" id="CACVBR010000021">
    <property type="protein sequence ID" value="CAA7196262.1"/>
    <property type="molecule type" value="Genomic_DNA"/>
</dbReference>
<evidence type="ECO:0000313" key="3">
    <source>
        <dbReference type="Proteomes" id="UP000445144"/>
    </source>
</evidence>
<dbReference type="InterPro" id="IPR036653">
    <property type="entry name" value="CinA-like_C"/>
</dbReference>
<gene>
    <name evidence="2" type="primary">cinA_1</name>
    <name evidence="2" type="ORF">CHRY9293_02369</name>
</gene>
<dbReference type="SUPFAM" id="SSF142433">
    <property type="entry name" value="CinA-like"/>
    <property type="match status" value="1"/>
</dbReference>
<evidence type="ECO:0000259" key="1">
    <source>
        <dbReference type="Pfam" id="PF02464"/>
    </source>
</evidence>
<organism evidence="2 3">
    <name type="scientific">Chryseobacterium potabilaquae</name>
    <dbReference type="NCBI Taxonomy" id="2675057"/>
    <lineage>
        <taxon>Bacteria</taxon>
        <taxon>Pseudomonadati</taxon>
        <taxon>Bacteroidota</taxon>
        <taxon>Flavobacteriia</taxon>
        <taxon>Flavobacteriales</taxon>
        <taxon>Weeksellaceae</taxon>
        <taxon>Chryseobacterium group</taxon>
        <taxon>Chryseobacterium</taxon>
    </lineage>
</organism>
<evidence type="ECO:0000313" key="2">
    <source>
        <dbReference type="EMBL" id="CAA7196262.1"/>
    </source>
</evidence>
<dbReference type="Proteomes" id="UP000445144">
    <property type="component" value="Unassembled WGS sequence"/>
</dbReference>
<proteinExistence type="predicted"/>
<protein>
    <submittedName>
        <fullName evidence="2">Competence-damage inducible protein</fullName>
    </submittedName>
</protein>
<feature type="domain" description="CinA C-terminal" evidence="1">
    <location>
        <begin position="6"/>
        <end position="134"/>
    </location>
</feature>
<sequence>MKFEENLLDYISQSLMKRGETISIVESVTSGCLQLAFSQMPNASLFYKGGMTAYTLSEKVRLLNIDRTEAEECDGVSANIAEMMAVNVAQLFRSDWSIAATGYCTPIRNSGYKIFVYFSFAYRGEIVFTKKLELHPKTLALDAQLYYTEFILGCFKSQMNRALILQ</sequence>
<dbReference type="Gene3D" id="3.90.950.20">
    <property type="entry name" value="CinA-like"/>
    <property type="match status" value="1"/>
</dbReference>
<dbReference type="AlphaFoldDB" id="A0A6N4X5G3"/>
<dbReference type="InterPro" id="IPR008136">
    <property type="entry name" value="CinA_C"/>
</dbReference>
<reference evidence="2 3" key="1">
    <citation type="submission" date="2020-01" db="EMBL/GenBank/DDBJ databases">
        <authorList>
            <person name="Rodrigo-Torres L."/>
            <person name="Arahal R. D."/>
            <person name="Lucena T."/>
        </authorList>
    </citation>
    <scope>NUCLEOTIDE SEQUENCE [LARGE SCALE GENOMIC DNA]</scope>
    <source>
        <strain evidence="2 3">CECT 9293</strain>
    </source>
</reference>